<feature type="transmembrane region" description="Helical" evidence="5">
    <location>
        <begin position="74"/>
        <end position="93"/>
    </location>
</feature>
<evidence type="ECO:0000313" key="6">
    <source>
        <dbReference type="EMBL" id="MCS3919415.1"/>
    </source>
</evidence>
<sequence length="260" mass="26687">MEIVSLMSLIGLASGFVGAMTGVGGALLAVPLLLTLPQLLGFQPVTVHATTGLAMVQGLTTNLVGVIVHRRAGFVSGFLLRWTGSGIIVGSLLGSVASRWLPGRWLLLMLGFVLLFCSLQMLRPVPEVEHEADFAYPSSTRFIAAGLLTGILSGATGLGTGSLTIVLLVHWLKVPVRIAIGSTLGISLLAALTGTLGKALTLQVPLVEAIGLSLGAAVGAVLGAKASHHVSARTLRHILAAFIAVAAIHALWRCAFGVAG</sequence>
<accession>A0ABT2EN88</accession>
<protein>
    <recommendedName>
        <fullName evidence="5">Probable membrane transporter protein</fullName>
    </recommendedName>
</protein>
<evidence type="ECO:0000256" key="5">
    <source>
        <dbReference type="RuleBase" id="RU363041"/>
    </source>
</evidence>
<feature type="transmembrane region" description="Helical" evidence="5">
    <location>
        <begin position="142"/>
        <end position="169"/>
    </location>
</feature>
<proteinExistence type="inferred from homology"/>
<comment type="similarity">
    <text evidence="5">Belongs to the 4-toluene sulfonate uptake permease (TSUP) (TC 2.A.102) family.</text>
</comment>
<dbReference type="Proteomes" id="UP001204798">
    <property type="component" value="Unassembled WGS sequence"/>
</dbReference>
<dbReference type="InterPro" id="IPR051598">
    <property type="entry name" value="TSUP/Inactive_protease-like"/>
</dbReference>
<dbReference type="InterPro" id="IPR002781">
    <property type="entry name" value="TM_pro_TauE-like"/>
</dbReference>
<keyword evidence="3 5" id="KW-1133">Transmembrane helix</keyword>
<comment type="subcellular location">
    <subcellularLocation>
        <location evidence="5">Cell membrane</location>
        <topology evidence="5">Multi-pass membrane protein</topology>
    </subcellularLocation>
    <subcellularLocation>
        <location evidence="1">Membrane</location>
        <topology evidence="1">Multi-pass membrane protein</topology>
    </subcellularLocation>
</comment>
<feature type="transmembrane region" description="Helical" evidence="5">
    <location>
        <begin position="202"/>
        <end position="222"/>
    </location>
</feature>
<comment type="caution">
    <text evidence="6">The sequence shown here is derived from an EMBL/GenBank/DDBJ whole genome shotgun (WGS) entry which is preliminary data.</text>
</comment>
<organism evidence="6 7">
    <name type="scientific">Candidatus Fervidibacter sacchari</name>
    <dbReference type="NCBI Taxonomy" id="1448929"/>
    <lineage>
        <taxon>Bacteria</taxon>
        <taxon>Candidatus Fervidibacterota</taxon>
        <taxon>Candidatus Fervidibacter</taxon>
    </lineage>
</organism>
<dbReference type="PANTHER" id="PTHR43701">
    <property type="entry name" value="MEMBRANE TRANSPORTER PROTEIN MJ0441-RELATED"/>
    <property type="match status" value="1"/>
</dbReference>
<feature type="transmembrane region" description="Helical" evidence="5">
    <location>
        <begin position="6"/>
        <end position="34"/>
    </location>
</feature>
<feature type="transmembrane region" description="Helical" evidence="5">
    <location>
        <begin position="46"/>
        <end position="68"/>
    </location>
</feature>
<feature type="transmembrane region" description="Helical" evidence="5">
    <location>
        <begin position="105"/>
        <end position="122"/>
    </location>
</feature>
<evidence type="ECO:0000256" key="1">
    <source>
        <dbReference type="ARBA" id="ARBA00004141"/>
    </source>
</evidence>
<dbReference type="PANTHER" id="PTHR43701:SF2">
    <property type="entry name" value="MEMBRANE TRANSPORTER PROTEIN YJNA-RELATED"/>
    <property type="match status" value="1"/>
</dbReference>
<dbReference type="Pfam" id="PF01925">
    <property type="entry name" value="TauE"/>
    <property type="match status" value="1"/>
</dbReference>
<dbReference type="RefSeq" id="WP_259095813.1">
    <property type="nucleotide sequence ID" value="NZ_CP130454.1"/>
</dbReference>
<feature type="transmembrane region" description="Helical" evidence="5">
    <location>
        <begin position="176"/>
        <end position="196"/>
    </location>
</feature>
<keyword evidence="2 5" id="KW-0812">Transmembrane</keyword>
<reference evidence="6 7" key="1">
    <citation type="submission" date="2022-08" db="EMBL/GenBank/DDBJ databases">
        <title>Bacterial and archaeal communities from various locations to study Microbial Dark Matter (Phase II).</title>
        <authorList>
            <person name="Stepanauskas R."/>
        </authorList>
    </citation>
    <scope>NUCLEOTIDE SEQUENCE [LARGE SCALE GENOMIC DNA]</scope>
    <source>
        <strain evidence="6 7">PD1</strain>
    </source>
</reference>
<feature type="transmembrane region" description="Helical" evidence="5">
    <location>
        <begin position="234"/>
        <end position="252"/>
    </location>
</feature>
<name>A0ABT2EN88_9BACT</name>
<keyword evidence="4 5" id="KW-0472">Membrane</keyword>
<evidence type="ECO:0000256" key="4">
    <source>
        <dbReference type="ARBA" id="ARBA00023136"/>
    </source>
</evidence>
<gene>
    <name evidence="6" type="ORF">M2350_001828</name>
</gene>
<keyword evidence="5" id="KW-1003">Cell membrane</keyword>
<dbReference type="EMBL" id="JANUCP010000003">
    <property type="protein sequence ID" value="MCS3919415.1"/>
    <property type="molecule type" value="Genomic_DNA"/>
</dbReference>
<evidence type="ECO:0000313" key="7">
    <source>
        <dbReference type="Proteomes" id="UP001204798"/>
    </source>
</evidence>
<keyword evidence="7" id="KW-1185">Reference proteome</keyword>
<evidence type="ECO:0000256" key="3">
    <source>
        <dbReference type="ARBA" id="ARBA00022989"/>
    </source>
</evidence>
<evidence type="ECO:0000256" key="2">
    <source>
        <dbReference type="ARBA" id="ARBA00022692"/>
    </source>
</evidence>